<reference evidence="2 3" key="1">
    <citation type="submission" date="2019-08" db="EMBL/GenBank/DDBJ databases">
        <title>In-depth cultivation of the pig gut microbiome towards novel bacterial diversity and tailored functional studies.</title>
        <authorList>
            <person name="Wylensek D."/>
            <person name="Hitch T.C.A."/>
            <person name="Clavel T."/>
        </authorList>
    </citation>
    <scope>NUCLEOTIDE SEQUENCE [LARGE SCALE GENOMIC DNA]</scope>
    <source>
        <strain evidence="2 3">WCA-693-APC-MOT-I</strain>
    </source>
</reference>
<keyword evidence="3" id="KW-1185">Reference proteome</keyword>
<proteinExistence type="predicted"/>
<accession>A0A6L5XY92</accession>
<dbReference type="AlphaFoldDB" id="A0A6L5XY92"/>
<gene>
    <name evidence="2" type="ORF">FYJ58_04905</name>
</gene>
<dbReference type="EMBL" id="VUMT01000005">
    <property type="protein sequence ID" value="MSS63218.1"/>
    <property type="molecule type" value="Genomic_DNA"/>
</dbReference>
<dbReference type="InterPro" id="IPR046207">
    <property type="entry name" value="DUF6240"/>
</dbReference>
<comment type="caution">
    <text evidence="2">The sequence shown here is derived from an EMBL/GenBank/DDBJ whole genome shotgun (WGS) entry which is preliminary data.</text>
</comment>
<evidence type="ECO:0000313" key="3">
    <source>
        <dbReference type="Proteomes" id="UP000482209"/>
    </source>
</evidence>
<organism evidence="2 3">
    <name type="scientific">Velocimicrobium porci</name>
    <dbReference type="NCBI Taxonomy" id="2606634"/>
    <lineage>
        <taxon>Bacteria</taxon>
        <taxon>Bacillati</taxon>
        <taxon>Bacillota</taxon>
        <taxon>Clostridia</taxon>
        <taxon>Lachnospirales</taxon>
        <taxon>Lachnospiraceae</taxon>
        <taxon>Velocimicrobium</taxon>
    </lineage>
</organism>
<dbReference type="RefSeq" id="WP_154518109.1">
    <property type="nucleotide sequence ID" value="NZ_VUMT01000005.1"/>
</dbReference>
<dbReference type="Proteomes" id="UP000482209">
    <property type="component" value="Unassembled WGS sequence"/>
</dbReference>
<protein>
    <submittedName>
        <fullName evidence="2">Uncharacterized protein</fullName>
    </submittedName>
</protein>
<dbReference type="Pfam" id="PF19753">
    <property type="entry name" value="DUF6240"/>
    <property type="match status" value="2"/>
</dbReference>
<keyword evidence="1" id="KW-0175">Coiled coil</keyword>
<sequence length="1097" mass="123053">MNITNINASGSKETVSSYEKKSSDILSIGKKGDIIEGVISEVSDKVSIDFKGTEIKTAKQSVPDAKEGQVRKFQIMDITKNRIALREVGDNPSGRSKSVIYSTLIQIDSGTYADRFERIYDQQLNNKNKEDSKDSANQITEEDCEAIWKEGFSLEAFEAGRLARALERIKQNKEFRSENLDMRIENQEQWKKEIEKIAVSNKISDSNAKNLAKKLIESDIPLTDENIEKLIKGMSMAQTANHLSDSGMAYMIQQQLEPTISNIYHSSYSGTVKATFAEETWQAIKGQVEGVLESNQLSVNKENMEDAKWLFEHELPITGKTLEQYKSLSDIRNNMTGELAFDKIIEAMSQGKNPEEASLDSYIDGKLQTAVEDFSTISKEAVRETLKAGKDLTLPNLKEAQNNFQKQVVLDDSILENMGTTREEITAYRQLQEIRLKLTLESSQRLAANGIRIDTSKLQDIVEGLRNIEDQFYKNLLQEAGATENDANVALLRETAEKVNDIKQAPIYFIGTVAKQGIIQTIDTIHEIATELKSSFDKAGTAYETMMTAPRKDLGDSIERAFQTVDSILTELDIETTKDNQRAVKILGYNQMEITKDSVMEMKAYDSKVSTLMEKLHPAVTVELIKRGINPLNMPIDELNNQIQQIRDELGISKEEKYSTYLWKLEKENGITEEERRSYIGIYRLLNNVEQTNGAAIGSVVNAGGELTMNNLLTAVRTMKGKGIDTEVDDSFGGLESLTFAKETITEQISSAYETDRENVQSQNPKSDVSSAKYTMDYMKQVMEQIMETITPSKLMEISDGNITELLNQPLDVLKDKLELAEGDKKIEEAYRQQVTEALRETLQGGEEAIDFLDKFNIPATIQNIMAAGEYYTGNKNIFKELQKKADTISESEKESLKESCDALAEVADSREQLEEAYEALEEKAEKILNKGYEKTEISSSELATLKILGAGIRLTGMLSRQEHYEIPIRVSEDTITNIKLTIVNGTKESGKVQIGMDSERFGRVEAEVTAKENMIKGFILCETMEGTETIKGCLEPMTGELKNLGLEVKQLSVGTDEKAIKHIKHQQLDSSGRTDTKLLYQVAKVFVQNFKAAELN</sequence>
<evidence type="ECO:0000256" key="1">
    <source>
        <dbReference type="SAM" id="Coils"/>
    </source>
</evidence>
<evidence type="ECO:0000313" key="2">
    <source>
        <dbReference type="EMBL" id="MSS63218.1"/>
    </source>
</evidence>
<feature type="coiled-coil region" evidence="1">
    <location>
        <begin position="904"/>
        <end position="931"/>
    </location>
</feature>
<name>A0A6L5XY92_9FIRM</name>